<dbReference type="Proteomes" id="UP000838756">
    <property type="component" value="Unassembled WGS sequence"/>
</dbReference>
<comment type="caution">
    <text evidence="3">The sequence shown here is derived from an EMBL/GenBank/DDBJ whole genome shotgun (WGS) entry which is preliminary data.</text>
</comment>
<protein>
    <submittedName>
        <fullName evidence="3">Jg22320 protein</fullName>
    </submittedName>
</protein>
<dbReference type="SUPFAM" id="SSF50494">
    <property type="entry name" value="Trypsin-like serine proteases"/>
    <property type="match status" value="1"/>
</dbReference>
<evidence type="ECO:0000313" key="4">
    <source>
        <dbReference type="Proteomes" id="UP000838756"/>
    </source>
</evidence>
<sequence>MVLLIVMVYLMISGSCGADMFDSLNEAQVNGGKAMACVSDTYKNTLRSCQGVIWRQSSLLVRASCLKYARDPYVQKGITNCTRSNSTTTIFTEEYCDDDMCIRHVIAIYMHPRFPTIDLAILRLDAPYSSETHALNGDLEQKLNEWETFIVDYYTTATATGGTIQIRHNQMYTTPVKMILITVILPTASFVLFFLYVIFYTGSSDKNVDKDIQYTSLTNEEFQSKMI</sequence>
<name>A0A8S4SF94_9NEOP</name>
<evidence type="ECO:0000313" key="3">
    <source>
        <dbReference type="EMBL" id="CAH2260933.1"/>
    </source>
</evidence>
<gene>
    <name evidence="3" type="primary">jg22320</name>
    <name evidence="3" type="ORF">PAEG_LOCUS23796</name>
</gene>
<evidence type="ECO:0000256" key="1">
    <source>
        <dbReference type="SAM" id="Phobius"/>
    </source>
</evidence>
<dbReference type="InterPro" id="IPR009003">
    <property type="entry name" value="Peptidase_S1_PA"/>
</dbReference>
<accession>A0A8S4SF94</accession>
<feature type="chain" id="PRO_5035914786" evidence="2">
    <location>
        <begin position="19"/>
        <end position="227"/>
    </location>
</feature>
<dbReference type="Gene3D" id="2.40.10.10">
    <property type="entry name" value="Trypsin-like serine proteases"/>
    <property type="match status" value="1"/>
</dbReference>
<organism evidence="3 4">
    <name type="scientific">Pararge aegeria aegeria</name>
    <dbReference type="NCBI Taxonomy" id="348720"/>
    <lineage>
        <taxon>Eukaryota</taxon>
        <taxon>Metazoa</taxon>
        <taxon>Ecdysozoa</taxon>
        <taxon>Arthropoda</taxon>
        <taxon>Hexapoda</taxon>
        <taxon>Insecta</taxon>
        <taxon>Pterygota</taxon>
        <taxon>Neoptera</taxon>
        <taxon>Endopterygota</taxon>
        <taxon>Lepidoptera</taxon>
        <taxon>Glossata</taxon>
        <taxon>Ditrysia</taxon>
        <taxon>Papilionoidea</taxon>
        <taxon>Nymphalidae</taxon>
        <taxon>Satyrinae</taxon>
        <taxon>Satyrini</taxon>
        <taxon>Parargina</taxon>
        <taxon>Pararge</taxon>
    </lineage>
</organism>
<feature type="signal peptide" evidence="2">
    <location>
        <begin position="1"/>
        <end position="18"/>
    </location>
</feature>
<reference evidence="3" key="1">
    <citation type="submission" date="2022-03" db="EMBL/GenBank/DDBJ databases">
        <authorList>
            <person name="Lindestad O."/>
        </authorList>
    </citation>
    <scope>NUCLEOTIDE SEQUENCE</scope>
</reference>
<keyword evidence="4" id="KW-1185">Reference proteome</keyword>
<proteinExistence type="predicted"/>
<keyword evidence="1" id="KW-1133">Transmembrane helix</keyword>
<dbReference type="EMBL" id="CAKXAJ010026174">
    <property type="protein sequence ID" value="CAH2260933.1"/>
    <property type="molecule type" value="Genomic_DNA"/>
</dbReference>
<keyword evidence="1" id="KW-0812">Transmembrane</keyword>
<dbReference type="AlphaFoldDB" id="A0A8S4SF94"/>
<dbReference type="InterPro" id="IPR043504">
    <property type="entry name" value="Peptidase_S1_PA_chymotrypsin"/>
</dbReference>
<evidence type="ECO:0000256" key="2">
    <source>
        <dbReference type="SAM" id="SignalP"/>
    </source>
</evidence>
<feature type="transmembrane region" description="Helical" evidence="1">
    <location>
        <begin position="178"/>
        <end position="200"/>
    </location>
</feature>
<keyword evidence="2" id="KW-0732">Signal</keyword>
<keyword evidence="1" id="KW-0472">Membrane</keyword>
<dbReference type="OrthoDB" id="7209579at2759"/>